<dbReference type="NCBIfam" id="TIGR03544">
    <property type="entry name" value="DivI1A_domain"/>
    <property type="match status" value="1"/>
</dbReference>
<sequence>MIRGTLHPTVVRDRRFTVVGFGRRGLDPQEVRRFLRRVARELATAHDGLARLADENARLKRALREWQSAHRRQP</sequence>
<organism evidence="1 2">
    <name type="scientific">Micromonospora humi</name>
    <dbReference type="NCBI Taxonomy" id="745366"/>
    <lineage>
        <taxon>Bacteria</taxon>
        <taxon>Bacillati</taxon>
        <taxon>Actinomycetota</taxon>
        <taxon>Actinomycetes</taxon>
        <taxon>Micromonosporales</taxon>
        <taxon>Micromonosporaceae</taxon>
        <taxon>Micromonospora</taxon>
    </lineage>
</organism>
<dbReference type="Proteomes" id="UP000199360">
    <property type="component" value="Unassembled WGS sequence"/>
</dbReference>
<dbReference type="OrthoDB" id="3397160at2"/>
<evidence type="ECO:0000313" key="1">
    <source>
        <dbReference type="EMBL" id="SCG71794.1"/>
    </source>
</evidence>
<dbReference type="RefSeq" id="WP_091067864.1">
    <property type="nucleotide sequence ID" value="NZ_FMDM01000012.1"/>
</dbReference>
<dbReference type="EMBL" id="FMDM01000012">
    <property type="protein sequence ID" value="SCG71794.1"/>
    <property type="molecule type" value="Genomic_DNA"/>
</dbReference>
<evidence type="ECO:0000313" key="2">
    <source>
        <dbReference type="Proteomes" id="UP000199360"/>
    </source>
</evidence>
<gene>
    <name evidence="1" type="ORF">GA0070213_11259</name>
</gene>
<reference evidence="2" key="1">
    <citation type="submission" date="2016-06" db="EMBL/GenBank/DDBJ databases">
        <authorList>
            <person name="Varghese N."/>
            <person name="Submissions Spin"/>
        </authorList>
    </citation>
    <scope>NUCLEOTIDE SEQUENCE [LARGE SCALE GENOMIC DNA]</scope>
    <source>
        <strain evidence="2">DSM 45647</strain>
    </source>
</reference>
<name>A0A1C5JMH2_9ACTN</name>
<dbReference type="InterPro" id="IPR019933">
    <property type="entry name" value="DivIVA_domain"/>
</dbReference>
<dbReference type="AlphaFoldDB" id="A0A1C5JMH2"/>
<accession>A0A1C5JMH2</accession>
<protein>
    <submittedName>
        <fullName evidence="1">DivIVA domain-containing protein</fullName>
    </submittedName>
</protein>
<proteinExistence type="predicted"/>
<dbReference type="Gene3D" id="6.10.250.660">
    <property type="match status" value="1"/>
</dbReference>
<keyword evidence="2" id="KW-1185">Reference proteome</keyword>